<feature type="signal peptide" evidence="1">
    <location>
        <begin position="1"/>
        <end position="20"/>
    </location>
</feature>
<evidence type="ECO:0000259" key="2">
    <source>
        <dbReference type="SMART" id="SM00867"/>
    </source>
</evidence>
<comment type="caution">
    <text evidence="3">The sequence shown here is derived from an EMBL/GenBank/DDBJ whole genome shotgun (WGS) entry which is preliminary data.</text>
</comment>
<name>A0ABT6JAS2_9GAMM</name>
<gene>
    <name evidence="3" type="ORF">QFW77_09785</name>
</gene>
<dbReference type="Gene3D" id="2.40.128.110">
    <property type="entry name" value="Lipid/polyisoprenoid-binding, YceI-like"/>
    <property type="match status" value="1"/>
</dbReference>
<keyword evidence="4" id="KW-1185">Reference proteome</keyword>
<reference evidence="3 4" key="1">
    <citation type="submission" date="2023-04" db="EMBL/GenBank/DDBJ databases">
        <title>Luteimonas endophyticus RD2P54.</title>
        <authorList>
            <person name="Sun J.-Q."/>
        </authorList>
    </citation>
    <scope>NUCLEOTIDE SEQUENCE [LARGE SCALE GENOMIC DNA]</scope>
    <source>
        <strain evidence="3 4">RD2P54</strain>
    </source>
</reference>
<dbReference type="PANTHER" id="PTHR34406:SF1">
    <property type="entry name" value="PROTEIN YCEI"/>
    <property type="match status" value="1"/>
</dbReference>
<dbReference type="RefSeq" id="WP_280574423.1">
    <property type="nucleotide sequence ID" value="NZ_JARXRM010000031.1"/>
</dbReference>
<dbReference type="InterPro" id="IPR036761">
    <property type="entry name" value="TTHA0802/YceI-like_sf"/>
</dbReference>
<organism evidence="3 4">
    <name type="scientific">Luteimonas endophytica</name>
    <dbReference type="NCBI Taxonomy" id="3042023"/>
    <lineage>
        <taxon>Bacteria</taxon>
        <taxon>Pseudomonadati</taxon>
        <taxon>Pseudomonadota</taxon>
        <taxon>Gammaproteobacteria</taxon>
        <taxon>Lysobacterales</taxon>
        <taxon>Lysobacteraceae</taxon>
        <taxon>Luteimonas</taxon>
    </lineage>
</organism>
<dbReference type="InterPro" id="IPR007372">
    <property type="entry name" value="Lipid/polyisoprenoid-bd_YceI"/>
</dbReference>
<keyword evidence="1" id="KW-0732">Signal</keyword>
<dbReference type="Proteomes" id="UP001156940">
    <property type="component" value="Unassembled WGS sequence"/>
</dbReference>
<feature type="chain" id="PRO_5046233510" evidence="1">
    <location>
        <begin position="21"/>
        <end position="188"/>
    </location>
</feature>
<accession>A0ABT6JAS2</accession>
<sequence>MKRHAALLIALLLCIPPAVAAGSGDIVVDAAASRIGFTLRTRWGRSLEGRFPDHSGEVRLLVDGRKQVHLRLSARTVEIVDHPRYSRLTRGEGFFDAEHHPEVTFVSEAFAPALVREGGELAGVLDIRGVQRRELFEIAPATCERPMIDCPVLVTGSVRRADYAMDRWAFALSERVQFHLSLRGTPLP</sequence>
<evidence type="ECO:0000313" key="4">
    <source>
        <dbReference type="Proteomes" id="UP001156940"/>
    </source>
</evidence>
<feature type="domain" description="Lipid/polyisoprenoid-binding YceI-like" evidence="2">
    <location>
        <begin position="25"/>
        <end position="185"/>
    </location>
</feature>
<dbReference type="Pfam" id="PF04264">
    <property type="entry name" value="YceI"/>
    <property type="match status" value="1"/>
</dbReference>
<evidence type="ECO:0000313" key="3">
    <source>
        <dbReference type="EMBL" id="MDH5823273.1"/>
    </source>
</evidence>
<protein>
    <submittedName>
        <fullName evidence="3">YceI family protein</fullName>
    </submittedName>
</protein>
<dbReference type="SUPFAM" id="SSF101874">
    <property type="entry name" value="YceI-like"/>
    <property type="match status" value="1"/>
</dbReference>
<dbReference type="SMART" id="SM00867">
    <property type="entry name" value="YceI"/>
    <property type="match status" value="1"/>
</dbReference>
<dbReference type="EMBL" id="JARXRM010000031">
    <property type="protein sequence ID" value="MDH5823273.1"/>
    <property type="molecule type" value="Genomic_DNA"/>
</dbReference>
<evidence type="ECO:0000256" key="1">
    <source>
        <dbReference type="SAM" id="SignalP"/>
    </source>
</evidence>
<proteinExistence type="predicted"/>
<dbReference type="PANTHER" id="PTHR34406">
    <property type="entry name" value="PROTEIN YCEI"/>
    <property type="match status" value="1"/>
</dbReference>